<proteinExistence type="predicted"/>
<gene>
    <name evidence="1" type="ORF">GDO86_004328</name>
</gene>
<dbReference type="EMBL" id="JAACNH010000002">
    <property type="protein sequence ID" value="KAG8452497.1"/>
    <property type="molecule type" value="Genomic_DNA"/>
</dbReference>
<reference evidence="1" key="1">
    <citation type="thesis" date="2020" institute="ProQuest LLC" country="789 East Eisenhower Parkway, Ann Arbor, MI, USA">
        <title>Comparative Genomics and Chromosome Evolution.</title>
        <authorList>
            <person name="Mudd A.B."/>
        </authorList>
    </citation>
    <scope>NUCLEOTIDE SEQUENCE</scope>
    <source>
        <strain evidence="1">Female2</strain>
        <tissue evidence="1">Blood</tissue>
    </source>
</reference>
<organism evidence="1 2">
    <name type="scientific">Hymenochirus boettgeri</name>
    <name type="common">Congo dwarf clawed frog</name>
    <dbReference type="NCBI Taxonomy" id="247094"/>
    <lineage>
        <taxon>Eukaryota</taxon>
        <taxon>Metazoa</taxon>
        <taxon>Chordata</taxon>
        <taxon>Craniata</taxon>
        <taxon>Vertebrata</taxon>
        <taxon>Euteleostomi</taxon>
        <taxon>Amphibia</taxon>
        <taxon>Batrachia</taxon>
        <taxon>Anura</taxon>
        <taxon>Pipoidea</taxon>
        <taxon>Pipidae</taxon>
        <taxon>Pipinae</taxon>
        <taxon>Hymenochirus</taxon>
    </lineage>
</organism>
<accession>A0A8T2KAS1</accession>
<dbReference type="Proteomes" id="UP000812440">
    <property type="component" value="Chromosome 2"/>
</dbReference>
<keyword evidence="2" id="KW-1185">Reference proteome</keyword>
<dbReference type="AlphaFoldDB" id="A0A8T2KAS1"/>
<evidence type="ECO:0000313" key="1">
    <source>
        <dbReference type="EMBL" id="KAG8452497.1"/>
    </source>
</evidence>
<name>A0A8T2KAS1_9PIPI</name>
<evidence type="ECO:0000313" key="2">
    <source>
        <dbReference type="Proteomes" id="UP000812440"/>
    </source>
</evidence>
<sequence>MRDCIKTQKNTNQILRNPLSAFAYNFSLKKKKISSRVLLKKKNKQKKQHGKRKRWQAATLQYPLCRFCFANNLPALCPFYCEFFVGNAFKLKRKKNILR</sequence>
<comment type="caution">
    <text evidence="1">The sequence shown here is derived from an EMBL/GenBank/DDBJ whole genome shotgun (WGS) entry which is preliminary data.</text>
</comment>
<protein>
    <submittedName>
        <fullName evidence="1">Uncharacterized protein</fullName>
    </submittedName>
</protein>